<reference evidence="3 4" key="1">
    <citation type="submission" date="2017-06" db="EMBL/GenBank/DDBJ databases">
        <title>Sequencing and comparative analysis of myxobacterial genomes.</title>
        <authorList>
            <person name="Rupp O."/>
            <person name="Goesmann A."/>
            <person name="Sogaard-Andersen L."/>
        </authorList>
    </citation>
    <scope>NUCLEOTIDE SEQUENCE [LARGE SCALE GENOMIC DNA]</scope>
    <source>
        <strain evidence="3 4">DSM 52655</strain>
    </source>
</reference>
<dbReference type="Gene3D" id="3.20.20.100">
    <property type="entry name" value="NADP-dependent oxidoreductase domain"/>
    <property type="match status" value="1"/>
</dbReference>
<organism evidence="3 4">
    <name type="scientific">Cystobacter fuscus</name>
    <dbReference type="NCBI Taxonomy" id="43"/>
    <lineage>
        <taxon>Bacteria</taxon>
        <taxon>Pseudomonadati</taxon>
        <taxon>Myxococcota</taxon>
        <taxon>Myxococcia</taxon>
        <taxon>Myxococcales</taxon>
        <taxon>Cystobacterineae</taxon>
        <taxon>Archangiaceae</taxon>
        <taxon>Cystobacter</taxon>
    </lineage>
</organism>
<evidence type="ECO:0000313" key="4">
    <source>
        <dbReference type="Proteomes" id="UP000217257"/>
    </source>
</evidence>
<dbReference type="Pfam" id="PF00248">
    <property type="entry name" value="Aldo_ket_red"/>
    <property type="match status" value="1"/>
</dbReference>
<sequence length="161" mass="17430">MGSVRPTAFEYSLFTRKPEQNVFPVLSELGIGVTAYGVLAHGLFSGKAKSAEKGGHRSHLPWFHPGNFEQNMKLVDALAAIAAENQVTASQMAIAWALAKRTDLVPVVGARTMEQLESTLAALRLQLSAEDVARIEAAVPPEAVAGTRYLPQLMKMLDSER</sequence>
<dbReference type="RefSeq" id="WP_232537537.1">
    <property type="nucleotide sequence ID" value="NZ_CP022098.1"/>
</dbReference>
<dbReference type="PANTHER" id="PTHR43625:SF40">
    <property type="entry name" value="ALDO-KETO REDUCTASE YAKC [NADP(+)]"/>
    <property type="match status" value="1"/>
</dbReference>
<dbReference type="InterPro" id="IPR050791">
    <property type="entry name" value="Aldo-Keto_reductase"/>
</dbReference>
<dbReference type="KEGG" id="cfus:CYFUS_002585"/>
<dbReference type="InterPro" id="IPR023210">
    <property type="entry name" value="NADP_OxRdtase_dom"/>
</dbReference>
<protein>
    <submittedName>
        <fullName evidence="3">Aldo/keto reductase</fullName>
    </submittedName>
</protein>
<proteinExistence type="predicted"/>
<dbReference type="GO" id="GO:0016491">
    <property type="term" value="F:oxidoreductase activity"/>
    <property type="evidence" value="ECO:0007669"/>
    <property type="project" value="UniProtKB-KW"/>
</dbReference>
<dbReference type="SUPFAM" id="SSF51430">
    <property type="entry name" value="NAD(P)-linked oxidoreductase"/>
    <property type="match status" value="1"/>
</dbReference>
<dbReference type="EMBL" id="CP022098">
    <property type="protein sequence ID" value="ATB37164.1"/>
    <property type="molecule type" value="Genomic_DNA"/>
</dbReference>
<name>A0A250IZL6_9BACT</name>
<gene>
    <name evidence="3" type="ORF">CYFUS_002585</name>
</gene>
<accession>A0A250IZL6</accession>
<dbReference type="PANTHER" id="PTHR43625">
    <property type="entry name" value="AFLATOXIN B1 ALDEHYDE REDUCTASE"/>
    <property type="match status" value="1"/>
</dbReference>
<feature type="domain" description="NADP-dependent oxidoreductase" evidence="2">
    <location>
        <begin position="10"/>
        <end position="138"/>
    </location>
</feature>
<dbReference type="InterPro" id="IPR036812">
    <property type="entry name" value="NAD(P)_OxRdtase_dom_sf"/>
</dbReference>
<dbReference type="Proteomes" id="UP000217257">
    <property type="component" value="Chromosome"/>
</dbReference>
<dbReference type="GO" id="GO:0005737">
    <property type="term" value="C:cytoplasm"/>
    <property type="evidence" value="ECO:0007669"/>
    <property type="project" value="TreeGrafter"/>
</dbReference>
<dbReference type="AlphaFoldDB" id="A0A250IZL6"/>
<keyword evidence="1" id="KW-0560">Oxidoreductase</keyword>
<evidence type="ECO:0000313" key="3">
    <source>
        <dbReference type="EMBL" id="ATB37164.1"/>
    </source>
</evidence>
<evidence type="ECO:0000256" key="1">
    <source>
        <dbReference type="ARBA" id="ARBA00023002"/>
    </source>
</evidence>
<evidence type="ECO:0000259" key="2">
    <source>
        <dbReference type="Pfam" id="PF00248"/>
    </source>
</evidence>